<keyword evidence="6" id="KW-1185">Reference proteome</keyword>
<organism evidence="5 6">
    <name type="scientific">Aureococcus anophagefferens</name>
    <name type="common">Harmful bloom alga</name>
    <dbReference type="NCBI Taxonomy" id="44056"/>
    <lineage>
        <taxon>Eukaryota</taxon>
        <taxon>Sar</taxon>
        <taxon>Stramenopiles</taxon>
        <taxon>Ochrophyta</taxon>
        <taxon>Pelagophyceae</taxon>
        <taxon>Pelagomonadales</taxon>
        <taxon>Pelagomonadaceae</taxon>
        <taxon>Aureococcus</taxon>
    </lineage>
</organism>
<evidence type="ECO:0000313" key="6">
    <source>
        <dbReference type="Proteomes" id="UP001363151"/>
    </source>
</evidence>
<dbReference type="Pfam" id="PF10152">
    <property type="entry name" value="CCDC53"/>
    <property type="match status" value="1"/>
</dbReference>
<dbReference type="InterPro" id="IPR042201">
    <property type="entry name" value="FH2_Formin_sf"/>
</dbReference>
<accession>A0ABR1FMG5</accession>
<dbReference type="InterPro" id="IPR015425">
    <property type="entry name" value="FH2_Formin"/>
</dbReference>
<dbReference type="PANTHER" id="PTHR45691:SF6">
    <property type="entry name" value="PROTEIN DIAPHANOUS"/>
    <property type="match status" value="1"/>
</dbReference>
<feature type="domain" description="PH" evidence="3">
    <location>
        <begin position="23"/>
        <end position="134"/>
    </location>
</feature>
<evidence type="ECO:0000259" key="4">
    <source>
        <dbReference type="PROSITE" id="PS51444"/>
    </source>
</evidence>
<feature type="compositionally biased region" description="Acidic residues" evidence="2">
    <location>
        <begin position="615"/>
        <end position="624"/>
    </location>
</feature>
<evidence type="ECO:0000313" key="5">
    <source>
        <dbReference type="EMBL" id="KAK7233565.1"/>
    </source>
</evidence>
<dbReference type="Pfam" id="PF00169">
    <property type="entry name" value="PH"/>
    <property type="match status" value="2"/>
</dbReference>
<feature type="coiled-coil region" evidence="1">
    <location>
        <begin position="1176"/>
        <end position="1214"/>
    </location>
</feature>
<reference evidence="5 6" key="1">
    <citation type="submission" date="2024-03" db="EMBL/GenBank/DDBJ databases">
        <title>Aureococcus anophagefferens CCMP1851 and Kratosvirus quantuckense: Draft genome of a second virus-susceptible host strain in the model system.</title>
        <authorList>
            <person name="Chase E."/>
            <person name="Truchon A.R."/>
            <person name="Schepens W."/>
            <person name="Wilhelm S.W."/>
        </authorList>
    </citation>
    <scope>NUCLEOTIDE SEQUENCE [LARGE SCALE GENOMIC DNA]</scope>
    <source>
        <strain evidence="5 6">CCMP1851</strain>
    </source>
</reference>
<gene>
    <name evidence="5" type="primary">SRP72</name>
    <name evidence="5" type="ORF">SO694_00107029</name>
</gene>
<dbReference type="Gene3D" id="1.20.58.2220">
    <property type="entry name" value="Formin, FH2 domain"/>
    <property type="match status" value="1"/>
</dbReference>
<feature type="domain" description="FH2" evidence="4">
    <location>
        <begin position="803"/>
        <end position="1205"/>
    </location>
</feature>
<proteinExistence type="predicted"/>
<dbReference type="SMART" id="SM00498">
    <property type="entry name" value="FH2"/>
    <property type="match status" value="1"/>
</dbReference>
<evidence type="ECO:0000259" key="3">
    <source>
        <dbReference type="PROSITE" id="PS50003"/>
    </source>
</evidence>
<feature type="domain" description="PH" evidence="3">
    <location>
        <begin position="156"/>
        <end position="281"/>
    </location>
</feature>
<feature type="compositionally biased region" description="Basic and acidic residues" evidence="2">
    <location>
        <begin position="685"/>
        <end position="694"/>
    </location>
</feature>
<dbReference type="InterPro" id="IPR019309">
    <property type="entry name" value="WASHC3"/>
</dbReference>
<feature type="region of interest" description="Disordered" evidence="2">
    <location>
        <begin position="604"/>
        <end position="663"/>
    </location>
</feature>
<feature type="compositionally biased region" description="Pro residues" evidence="2">
    <location>
        <begin position="705"/>
        <end position="732"/>
    </location>
</feature>
<dbReference type="Gene3D" id="2.30.29.30">
    <property type="entry name" value="Pleckstrin-homology domain (PH domain)/Phosphotyrosine-binding domain (PTB)"/>
    <property type="match status" value="3"/>
</dbReference>
<evidence type="ECO:0000256" key="2">
    <source>
        <dbReference type="SAM" id="MobiDB-lite"/>
    </source>
</evidence>
<dbReference type="Pfam" id="PF02181">
    <property type="entry name" value="FH2"/>
    <property type="match status" value="1"/>
</dbReference>
<feature type="domain" description="PH" evidence="3">
    <location>
        <begin position="346"/>
        <end position="457"/>
    </location>
</feature>
<protein>
    <submittedName>
        <fullName evidence="5">7S RNA binding protein</fullName>
    </submittedName>
</protein>
<evidence type="ECO:0000256" key="1">
    <source>
        <dbReference type="SAM" id="Coils"/>
    </source>
</evidence>
<sequence length="1295" mass="136651">MAEPVVEYDTYGPPRTSAFASSNPGLSGWLYKSSGGKRTILVKFDRRWFVLDGAVLRYYASDSLETEKGAIPLGDVVEVKTLVQGSATFGTFPPAECRFELVTSARNWVLAVDPKEDINALKKTWVDGISAATGLVPRRSGLSFYAASAGRDAARRGAHSGFLWMRKANKKLGWKERLVALDGDVLRVFKEQRGARICVAEIGPLAGCVVERVSASGRWTTKKTFLRFLVTLASGETLELARGRAEFDRRFARSGPKLSSSACGAETARDEWLERLQAASEGAGEAAAGAAAAATPPKGDYGDPASCEIFSEHGTFGFLKCARCGVPRASHWRCEPAACPGLPPCGAKRSGWLLVRKRKDVVASVVASNWKRRYARLAGSELRWYHSDDVAEADARHVVDAETRLYAAEDTGATVSQDAEGVEQFLVVVAGGQRLTLAAESKDERAGWLAALLEATTSRRALPRDVATDDGGRVGGMLGWPDGDDAPPSAPVALLLDCALLSFAPSSLAAFPSPDAAAAAGGGARRRGARGAGGVGPRRLRAVAAGLRALGADDAGEPFAALKRRLYDAADAFAAPRSGARSAKAKLDREGVFAASSDGAKGLLRLLGGGRPSSEDSDDDENDADDRSGALMRRVSRRRRGDGGDDGLLERPRASTLRSRADTTLTNADAAEAVAAALGAATKAARDAEAEAPPRRRGAARRAPPAAPPAVPAVLPPAPPPPAAAPPPPPEPKGFTDGEVAALRAAKKGDATYGKYVRLLEMKMPEAMLALKMKAEGLDPAVLGIGAAASAPKLAPRLRGPPPPPLRAVARKLKPLWWEPLDTATYAQTWWASAVFDDARRAVEAHLASLEAAFAASSSRVAIKEPNSKRAADELSALDGKRHQSVAIGLRKLRERKLESGAAVAAALDAETLTEEDVALVRRCALPEAAAADAAELAALKALKPQADAGAGALREGDAWVLDARTACPRLRPRLAVAAAKLSAPLRLLAAAEQTDRRAFAVEAVQHSEPLKDVLKIALLAGNACNHDAKARLAAGVGVAAGLSKLALVKGGKPYKSLVHFVVQCLADDDPRYGGHVGRRPGAGVDRRRRRDATLDELYGDLDGDASTARSEADAADDAALRSWAAWLGDRLADLRAARSAPGGAAAALMRSFGDGGAFGEGDAPAQWFKVLRTCLQALLAARDDLLEERAREARREEREVKEAARRRARHRRDEAFDVDDLFPPKRPTPLRSAFGNQPGSDLQAELARKLGARRAGIGSATPKGLGDAADLAADFADVLDGAGEGDDDDEDSDW</sequence>
<keyword evidence="1" id="KW-0175">Coiled coil</keyword>
<comment type="caution">
    <text evidence="5">The sequence shown here is derived from an EMBL/GenBank/DDBJ whole genome shotgun (WGS) entry which is preliminary data.</text>
</comment>
<dbReference type="SUPFAM" id="SSF50729">
    <property type="entry name" value="PH domain-like"/>
    <property type="match status" value="3"/>
</dbReference>
<feature type="region of interest" description="Disordered" evidence="2">
    <location>
        <begin position="1217"/>
        <end position="1243"/>
    </location>
</feature>
<dbReference type="InterPro" id="IPR011993">
    <property type="entry name" value="PH-like_dom_sf"/>
</dbReference>
<dbReference type="SMART" id="SM00233">
    <property type="entry name" value="PH"/>
    <property type="match status" value="3"/>
</dbReference>
<dbReference type="PANTHER" id="PTHR45691">
    <property type="entry name" value="PROTEIN DIAPHANOUS"/>
    <property type="match status" value="1"/>
</dbReference>
<dbReference type="InterPro" id="IPR051412">
    <property type="entry name" value="Formin_Homology_Diaphanous_sf"/>
</dbReference>
<dbReference type="InterPro" id="IPR001849">
    <property type="entry name" value="PH_domain"/>
</dbReference>
<dbReference type="CDD" id="cd00821">
    <property type="entry name" value="PH"/>
    <property type="match status" value="2"/>
</dbReference>
<name>A0ABR1FMG5_AURAN</name>
<dbReference type="Proteomes" id="UP001363151">
    <property type="component" value="Unassembled WGS sequence"/>
</dbReference>
<dbReference type="PROSITE" id="PS51444">
    <property type="entry name" value="FH2"/>
    <property type="match status" value="1"/>
</dbReference>
<dbReference type="EMBL" id="JBBJCI010000358">
    <property type="protein sequence ID" value="KAK7233565.1"/>
    <property type="molecule type" value="Genomic_DNA"/>
</dbReference>
<dbReference type="SUPFAM" id="SSF101447">
    <property type="entry name" value="Formin homology 2 domain (FH2 domain)"/>
    <property type="match status" value="1"/>
</dbReference>
<dbReference type="PROSITE" id="PS50003">
    <property type="entry name" value="PH_DOMAIN"/>
    <property type="match status" value="3"/>
</dbReference>
<feature type="region of interest" description="Disordered" evidence="2">
    <location>
        <begin position="685"/>
        <end position="736"/>
    </location>
</feature>